<dbReference type="Gene3D" id="3.40.50.1980">
    <property type="entry name" value="Nitrogenase molybdenum iron protein domain"/>
    <property type="match status" value="2"/>
</dbReference>
<feature type="domain" description="Fe/B12 periplasmic-binding" evidence="3">
    <location>
        <begin position="30"/>
        <end position="282"/>
    </location>
</feature>
<keyword evidence="1 2" id="KW-0732">Signal</keyword>
<dbReference type="STRING" id="50960.LS81_00780"/>
<dbReference type="AlphaFoldDB" id="A0A4U8TDP1"/>
<dbReference type="SUPFAM" id="SSF53807">
    <property type="entry name" value="Helical backbone' metal receptor"/>
    <property type="match status" value="1"/>
</dbReference>
<dbReference type="EMBL" id="JRPK02000016">
    <property type="protein sequence ID" value="TLD98136.1"/>
    <property type="molecule type" value="Genomic_DNA"/>
</dbReference>
<dbReference type="InterPro" id="IPR050902">
    <property type="entry name" value="ABC_Transporter_SBP"/>
</dbReference>
<evidence type="ECO:0000313" key="5">
    <source>
        <dbReference type="Proteomes" id="UP000029861"/>
    </source>
</evidence>
<sequence>MKKIYRHVSIFFMMLCCINVAIAQDSKKMRIIALDPASIEILYLLGAEDNIVAIANLQHSNIEPVEKTSKLASVGSFSNPSIEKIVLLKPDLVILSSYSLGLKEKLEALGIKSLYVEAKRIEDIKTNITTLATLVHKESQGKQLNAQMEQDFIALQESPLQGKAIFLYATNPLMAFTDNSSIADVLRLIGLENATPQSDIKRPIISAEHIVKANPDYLILGMEAKYDDILKLYPTFKKTKAYQNGHILAYDKVHSLLRLSPTIVRKIKDFKTQLEQSITKKVEHEIY</sequence>
<dbReference type="GO" id="GO:0071281">
    <property type="term" value="P:cellular response to iron ion"/>
    <property type="evidence" value="ECO:0007669"/>
    <property type="project" value="TreeGrafter"/>
</dbReference>
<dbReference type="Pfam" id="PF01497">
    <property type="entry name" value="Peripla_BP_2"/>
    <property type="match status" value="1"/>
</dbReference>
<reference evidence="4 5" key="1">
    <citation type="journal article" date="2014" name="Genome Announc.">
        <title>Draft genome sequences of eight enterohepatic helicobacter species isolated from both laboratory and wild rodents.</title>
        <authorList>
            <person name="Sheh A."/>
            <person name="Shen Z."/>
            <person name="Fox J.G."/>
        </authorList>
    </citation>
    <scope>NUCLEOTIDE SEQUENCE [LARGE SCALE GENOMIC DNA]</scope>
    <source>
        <strain evidence="4 5">ATCC 49310</strain>
    </source>
</reference>
<proteinExistence type="predicted"/>
<evidence type="ECO:0000313" key="4">
    <source>
        <dbReference type="EMBL" id="TLD98136.1"/>
    </source>
</evidence>
<organism evidence="4 5">
    <name type="scientific">Helicobacter trogontum</name>
    <dbReference type="NCBI Taxonomy" id="50960"/>
    <lineage>
        <taxon>Bacteria</taxon>
        <taxon>Pseudomonadati</taxon>
        <taxon>Campylobacterota</taxon>
        <taxon>Epsilonproteobacteria</taxon>
        <taxon>Campylobacterales</taxon>
        <taxon>Helicobacteraceae</taxon>
        <taxon>Helicobacter</taxon>
    </lineage>
</organism>
<dbReference type="InterPro" id="IPR054828">
    <property type="entry name" value="Vit_B12_bind_prot"/>
</dbReference>
<dbReference type="PANTHER" id="PTHR30535">
    <property type="entry name" value="VITAMIN B12-BINDING PROTEIN"/>
    <property type="match status" value="1"/>
</dbReference>
<dbReference type="PANTHER" id="PTHR30535:SF34">
    <property type="entry name" value="MOLYBDATE-BINDING PROTEIN MOLA"/>
    <property type="match status" value="1"/>
</dbReference>
<dbReference type="PROSITE" id="PS50983">
    <property type="entry name" value="FE_B12_PBP"/>
    <property type="match status" value="1"/>
</dbReference>
<dbReference type="Proteomes" id="UP000029861">
    <property type="component" value="Unassembled WGS sequence"/>
</dbReference>
<accession>A0A4U8TDP1</accession>
<protein>
    <submittedName>
        <fullName evidence="4">ABC transporter substrate-binding protein</fullName>
    </submittedName>
</protein>
<feature type="signal peptide" evidence="2">
    <location>
        <begin position="1"/>
        <end position="23"/>
    </location>
</feature>
<dbReference type="InterPro" id="IPR002491">
    <property type="entry name" value="ABC_transptr_periplasmic_BD"/>
</dbReference>
<dbReference type="RefSeq" id="WP_034322332.1">
    <property type="nucleotide sequence ID" value="NZ_FZNF01000057.1"/>
</dbReference>
<gene>
    <name evidence="4" type="ORF">LS80_005830</name>
</gene>
<evidence type="ECO:0000259" key="3">
    <source>
        <dbReference type="PROSITE" id="PS50983"/>
    </source>
</evidence>
<name>A0A4U8TDP1_9HELI</name>
<dbReference type="NCBIfam" id="NF038402">
    <property type="entry name" value="TroA_like"/>
    <property type="match status" value="1"/>
</dbReference>
<feature type="chain" id="PRO_5020837379" evidence="2">
    <location>
        <begin position="24"/>
        <end position="287"/>
    </location>
</feature>
<evidence type="ECO:0000256" key="1">
    <source>
        <dbReference type="ARBA" id="ARBA00022729"/>
    </source>
</evidence>
<evidence type="ECO:0000256" key="2">
    <source>
        <dbReference type="SAM" id="SignalP"/>
    </source>
</evidence>
<comment type="caution">
    <text evidence="4">The sequence shown here is derived from an EMBL/GenBank/DDBJ whole genome shotgun (WGS) entry which is preliminary data.</text>
</comment>